<dbReference type="InParanoid" id="G0V779"/>
<dbReference type="Pfam" id="PF00651">
    <property type="entry name" value="BTB"/>
    <property type="match status" value="2"/>
</dbReference>
<dbReference type="PANTHER" id="PTHR46231">
    <property type="entry name" value="ANKYRIN REPEAT AND BTB/POZ DOMAIN-CONTAINING PROTEIN 1"/>
    <property type="match status" value="1"/>
</dbReference>
<dbReference type="PROSITE" id="PS50088">
    <property type="entry name" value="ANK_REPEAT"/>
    <property type="match status" value="1"/>
</dbReference>
<dbReference type="SMART" id="SM00248">
    <property type="entry name" value="ANK"/>
    <property type="match status" value="2"/>
</dbReference>
<dbReference type="InterPro" id="IPR044515">
    <property type="entry name" value="ABTB1"/>
</dbReference>
<sequence length="505" mass="58830">MYNKNFLELCYACRIGDVENADRLISTGVNINTVDEFDNSPLFLASLCGHKEMVQLLLERGAICDRDRYEGARCIYGALTDSIRDILLAYDVSKAVDVNQPFATHISSLFKDENVVVDTKDIEFTSEGWPTPIRANRFLLFARSEYLSRRLKNEWVDDDEVIVADGMSRDVFEVLMKYIYLIPVLHEINPNNYNALIDNARIFDLPILASFLEKVKHMTDPTEKSTLMTKYQYKFTEAARKKLRIFVQAHILAKCETVNTESEDIENLYDIMLQVSNGQTRRTYPCHLVMLMRAEYFKKMFTDSFQERLIYEQRGKGKGSILVTTLPNCQFETVELLIRYLYYDNSDISWENAVEVLRLADYLLEDRLKAMAATTIIQSEEFLQHYSIFDVLYIGWETRMEKLEQYAAKIIAQDISQYAADTELKRAIKKSSERISTRQEKDTVELVDDIKYYLLEKYALEPDDVEFYLEETDPVTLANSGVLEYQRELNLFDGILEELQLKTQR</sequence>
<evidence type="ECO:0000256" key="1">
    <source>
        <dbReference type="ARBA" id="ARBA00022737"/>
    </source>
</evidence>
<dbReference type="InterPro" id="IPR036770">
    <property type="entry name" value="Ankyrin_rpt-contain_sf"/>
</dbReference>
<feature type="repeat" description="ANK" evidence="3">
    <location>
        <begin position="37"/>
        <end position="62"/>
    </location>
</feature>
<dbReference type="eggNOG" id="KOG0511">
    <property type="taxonomic scope" value="Eukaryota"/>
</dbReference>
<gene>
    <name evidence="5" type="primary">NCAS0A07690</name>
    <name evidence="5" type="ordered locus">NCAS_0A07690</name>
</gene>
<evidence type="ECO:0000259" key="4">
    <source>
        <dbReference type="PROSITE" id="PS50097"/>
    </source>
</evidence>
<dbReference type="GO" id="GO:0005737">
    <property type="term" value="C:cytoplasm"/>
    <property type="evidence" value="ECO:0007669"/>
    <property type="project" value="TreeGrafter"/>
</dbReference>
<dbReference type="AlphaFoldDB" id="G0V779"/>
<dbReference type="RefSeq" id="XP_003673708.1">
    <property type="nucleotide sequence ID" value="XM_003673660.1"/>
</dbReference>
<dbReference type="Gene3D" id="1.25.40.20">
    <property type="entry name" value="Ankyrin repeat-containing domain"/>
    <property type="match status" value="1"/>
</dbReference>
<evidence type="ECO:0000313" key="6">
    <source>
        <dbReference type="Proteomes" id="UP000001640"/>
    </source>
</evidence>
<feature type="domain" description="BTB" evidence="4">
    <location>
        <begin position="120"/>
        <end position="180"/>
    </location>
</feature>
<dbReference type="FunCoup" id="G0V779">
    <property type="interactions" value="67"/>
</dbReference>
<dbReference type="InterPro" id="IPR000210">
    <property type="entry name" value="BTB/POZ_dom"/>
</dbReference>
<dbReference type="Proteomes" id="UP000001640">
    <property type="component" value="Chromosome 1"/>
</dbReference>
<dbReference type="PROSITE" id="PS50297">
    <property type="entry name" value="ANK_REP_REGION"/>
    <property type="match status" value="1"/>
</dbReference>
<keyword evidence="6" id="KW-1185">Reference proteome</keyword>
<feature type="domain" description="BTB" evidence="4">
    <location>
        <begin position="269"/>
        <end position="350"/>
    </location>
</feature>
<dbReference type="GO" id="GO:0000151">
    <property type="term" value="C:ubiquitin ligase complex"/>
    <property type="evidence" value="ECO:0007669"/>
    <property type="project" value="TreeGrafter"/>
</dbReference>
<dbReference type="InterPro" id="IPR011333">
    <property type="entry name" value="SKP1/BTB/POZ_sf"/>
</dbReference>
<evidence type="ECO:0000256" key="3">
    <source>
        <dbReference type="PROSITE-ProRule" id="PRU00023"/>
    </source>
</evidence>
<organism evidence="5 6">
    <name type="scientific">Naumovozyma castellii</name>
    <name type="common">Yeast</name>
    <name type="synonym">Saccharomyces castellii</name>
    <dbReference type="NCBI Taxonomy" id="27288"/>
    <lineage>
        <taxon>Eukaryota</taxon>
        <taxon>Fungi</taxon>
        <taxon>Dikarya</taxon>
        <taxon>Ascomycota</taxon>
        <taxon>Saccharomycotina</taxon>
        <taxon>Saccharomycetes</taxon>
        <taxon>Saccharomycetales</taxon>
        <taxon>Saccharomycetaceae</taxon>
        <taxon>Naumovozyma</taxon>
    </lineage>
</organism>
<reference key="2">
    <citation type="submission" date="2011-08" db="EMBL/GenBank/DDBJ databases">
        <title>Genome sequence of Naumovozyma castellii.</title>
        <authorList>
            <person name="Gordon J.L."/>
            <person name="Armisen D."/>
            <person name="Proux-Wera E."/>
            <person name="OhEigeartaigh S.S."/>
            <person name="Byrne K.P."/>
            <person name="Wolfe K.H."/>
        </authorList>
    </citation>
    <scope>NUCLEOTIDE SEQUENCE</scope>
    <source>
        <strain>Type strain:CBS 4309</strain>
    </source>
</reference>
<protein>
    <recommendedName>
        <fullName evidence="4">BTB domain-containing protein</fullName>
    </recommendedName>
</protein>
<dbReference type="CDD" id="cd18186">
    <property type="entry name" value="BTB_POZ_ZBTB_KLHL-like"/>
    <property type="match status" value="1"/>
</dbReference>
<dbReference type="KEGG" id="ncs:NCAS_0A07690"/>
<dbReference type="EMBL" id="HE576752">
    <property type="protein sequence ID" value="CCC67327.1"/>
    <property type="molecule type" value="Genomic_DNA"/>
</dbReference>
<dbReference type="HOGENOM" id="CLU_022885_2_0_1"/>
<dbReference type="GeneID" id="96900806"/>
<name>G0V779_NAUCA</name>
<proteinExistence type="predicted"/>
<reference evidence="5 6" key="1">
    <citation type="journal article" date="2011" name="Proc. Natl. Acad. Sci. U.S.A.">
        <title>Evolutionary erosion of yeast sex chromosomes by mating-type switching accidents.</title>
        <authorList>
            <person name="Gordon J.L."/>
            <person name="Armisen D."/>
            <person name="Proux-Wera E."/>
            <person name="Oheigeartaigh S.S."/>
            <person name="Byrne K.P."/>
            <person name="Wolfe K.H."/>
        </authorList>
    </citation>
    <scope>NUCLEOTIDE SEQUENCE [LARGE SCALE GENOMIC DNA]</scope>
    <source>
        <strain evidence="6">ATCC 76901 / BCRC 22586 / CBS 4309 / NBRC 1992 / NRRL Y-12630</strain>
    </source>
</reference>
<dbReference type="PROSITE" id="PS50097">
    <property type="entry name" value="BTB"/>
    <property type="match status" value="2"/>
</dbReference>
<dbReference type="PANTHER" id="PTHR46231:SF1">
    <property type="entry name" value="ANKYRIN REPEAT AND BTB_POZ DOMAIN-CONTAINING PROTEIN 1"/>
    <property type="match status" value="1"/>
</dbReference>
<accession>G0V779</accession>
<dbReference type="STRING" id="1064592.G0V779"/>
<dbReference type="OrthoDB" id="684045at2759"/>
<dbReference type="SMART" id="SM00225">
    <property type="entry name" value="BTB"/>
    <property type="match status" value="2"/>
</dbReference>
<dbReference type="Gene3D" id="3.30.710.10">
    <property type="entry name" value="Potassium Channel Kv1.1, Chain A"/>
    <property type="match status" value="2"/>
</dbReference>
<keyword evidence="1" id="KW-0677">Repeat</keyword>
<keyword evidence="2 3" id="KW-0040">ANK repeat</keyword>
<evidence type="ECO:0000256" key="2">
    <source>
        <dbReference type="ARBA" id="ARBA00023043"/>
    </source>
</evidence>
<evidence type="ECO:0000313" key="5">
    <source>
        <dbReference type="EMBL" id="CCC67327.1"/>
    </source>
</evidence>
<dbReference type="SUPFAM" id="SSF48403">
    <property type="entry name" value="Ankyrin repeat"/>
    <property type="match status" value="1"/>
</dbReference>
<dbReference type="SUPFAM" id="SSF54695">
    <property type="entry name" value="POZ domain"/>
    <property type="match status" value="2"/>
</dbReference>
<dbReference type="InterPro" id="IPR002110">
    <property type="entry name" value="Ankyrin_rpt"/>
</dbReference>
<dbReference type="OMA" id="EGARCIY"/>
<dbReference type="Pfam" id="PF13637">
    <property type="entry name" value="Ank_4"/>
    <property type="match status" value="1"/>
</dbReference>